<dbReference type="EMBL" id="SFAV01000270">
    <property type="protein sequence ID" value="TRU83791.1"/>
    <property type="molecule type" value="Genomic_DNA"/>
</dbReference>
<dbReference type="Gene3D" id="2.40.160.180">
    <property type="entry name" value="Carbohydrate-selective porin OprB"/>
    <property type="match status" value="1"/>
</dbReference>
<sequence>MAAGDTGIERARFRGFVWPKNTDYLYFLDVRISMVFLSCNWLSRPSLLLGSIFFAVPAFAQIDPSGLPLTDMSKNHPDPAMAQLTSVSQLADVPPTGWAFEALRSLVERYGCIVGYPDRTYRGDRALTRWEFAAGLNACLNSIERSLQAGVSIAQRDLDTLKRLAQEFQAELGSLGARVDNLENRAAFLEDHSFSTTTKLLGEAIFVVANAFQGASEGSNTVFQDRARLRFVSSFTGKDQLNVRLDAGNARRFNLGDGTPEATQSFNLVPSLDNNVNIGWLAYYFPIGDRISAYIGAVNGVTYDFIPTLNPYLDSGTGGGKALTVFASANPIYQIGGGAGGGFNYQLSDRWIASLGYLAGNHADPNPGSGLFNGQYAAIAQIAWLDSRSGFGITYVHAYQNRGDLFDIGSSFGIVGTRQANNPFGTPLISDSFGASGFFTITPNLAINGFLGYTNSRNLQGPGNADIWYYSLGFAFPDVGKDGNLGGLVVGVQPYQANNPTDANDLPIHVEAFYKYQINDNIAITPGLFWLINPGQNSNNTSVIIGTLRTTFTF</sequence>
<evidence type="ECO:0000313" key="6">
    <source>
        <dbReference type="Proteomes" id="UP000319191"/>
    </source>
</evidence>
<dbReference type="InterPro" id="IPR051465">
    <property type="entry name" value="Cell_Envelope_Struct_Comp"/>
</dbReference>
<evidence type="ECO:0000256" key="3">
    <source>
        <dbReference type="SAM" id="Coils"/>
    </source>
</evidence>
<gene>
    <name evidence="5" type="ORF">EWV54_19390</name>
</gene>
<proteinExistence type="inferred from homology"/>
<dbReference type="AlphaFoldDB" id="A0A552IJZ9"/>
<dbReference type="InterPro" id="IPR047684">
    <property type="entry name" value="Por_som-like"/>
</dbReference>
<dbReference type="InterPro" id="IPR038673">
    <property type="entry name" value="OprB_sf"/>
</dbReference>
<dbReference type="PANTHER" id="PTHR43308:SF1">
    <property type="entry name" value="OUTER MEMBRANE PROTEIN ALPHA"/>
    <property type="match status" value="1"/>
</dbReference>
<name>A0A552IJZ9_9CHRO</name>
<evidence type="ECO:0000259" key="4">
    <source>
        <dbReference type="PROSITE" id="PS51272"/>
    </source>
</evidence>
<dbReference type="InterPro" id="IPR001119">
    <property type="entry name" value="SLH_dom"/>
</dbReference>
<evidence type="ECO:0000313" key="5">
    <source>
        <dbReference type="EMBL" id="TRU83791.1"/>
    </source>
</evidence>
<protein>
    <recommendedName>
        <fullName evidence="4">SLH domain-containing protein</fullName>
    </recommendedName>
</protein>
<dbReference type="InterPro" id="IPR007049">
    <property type="entry name" value="Carb-sel_porin_OprB"/>
</dbReference>
<feature type="domain" description="SLH" evidence="4">
    <location>
        <begin position="86"/>
        <end position="150"/>
    </location>
</feature>
<evidence type="ECO:0000256" key="2">
    <source>
        <dbReference type="RuleBase" id="RU363072"/>
    </source>
</evidence>
<dbReference type="Pfam" id="PF04966">
    <property type="entry name" value="OprB"/>
    <property type="match status" value="1"/>
</dbReference>
<dbReference type="GO" id="GO:0015288">
    <property type="term" value="F:porin activity"/>
    <property type="evidence" value="ECO:0007669"/>
    <property type="project" value="InterPro"/>
</dbReference>
<evidence type="ECO:0000256" key="1">
    <source>
        <dbReference type="ARBA" id="ARBA00008769"/>
    </source>
</evidence>
<dbReference type="PROSITE" id="PS51272">
    <property type="entry name" value="SLH"/>
    <property type="match status" value="1"/>
</dbReference>
<dbReference type="GO" id="GO:0016020">
    <property type="term" value="C:membrane"/>
    <property type="evidence" value="ECO:0007669"/>
    <property type="project" value="InterPro"/>
</dbReference>
<dbReference type="PANTHER" id="PTHR43308">
    <property type="entry name" value="OUTER MEMBRANE PROTEIN ALPHA-RELATED"/>
    <property type="match status" value="1"/>
</dbReference>
<comment type="caution">
    <text evidence="5">The sequence shown here is derived from an EMBL/GenBank/DDBJ whole genome shotgun (WGS) entry which is preliminary data.</text>
</comment>
<dbReference type="Pfam" id="PF00395">
    <property type="entry name" value="SLH"/>
    <property type="match status" value="1"/>
</dbReference>
<organism evidence="5 6">
    <name type="scientific">Microcystis novacekii Mn_MB_F_20050700_S1D</name>
    <dbReference type="NCBI Taxonomy" id="2486266"/>
    <lineage>
        <taxon>Bacteria</taxon>
        <taxon>Bacillati</taxon>
        <taxon>Cyanobacteriota</taxon>
        <taxon>Cyanophyceae</taxon>
        <taxon>Oscillatoriophycideae</taxon>
        <taxon>Chroococcales</taxon>
        <taxon>Microcystaceae</taxon>
        <taxon>Microcystis</taxon>
    </lineage>
</organism>
<dbReference type="NCBIfam" id="NF033921">
    <property type="entry name" value="por_somb"/>
    <property type="match status" value="1"/>
</dbReference>
<reference evidence="5 6" key="1">
    <citation type="submission" date="2019-01" db="EMBL/GenBank/DDBJ databases">
        <title>Coherence of Microcystis species and biogeography revealed through population genomics.</title>
        <authorList>
            <person name="Perez-Carrascal O.M."/>
            <person name="Terrat Y."/>
            <person name="Giani A."/>
            <person name="Fortin N."/>
            <person name="Tromas N."/>
            <person name="Shapiro B.J."/>
        </authorList>
    </citation>
    <scope>NUCLEOTIDE SEQUENCE [LARGE SCALE GENOMIC DNA]</scope>
    <source>
        <strain evidence="5">Mn_MB_F_20050700_S1D</strain>
    </source>
</reference>
<accession>A0A552IJZ9</accession>
<feature type="coiled-coil region" evidence="3">
    <location>
        <begin position="151"/>
        <end position="192"/>
    </location>
</feature>
<keyword evidence="3" id="KW-0175">Coiled coil</keyword>
<dbReference type="Proteomes" id="UP000319191">
    <property type="component" value="Unassembled WGS sequence"/>
</dbReference>
<dbReference type="GO" id="GO:0008643">
    <property type="term" value="P:carbohydrate transport"/>
    <property type="evidence" value="ECO:0007669"/>
    <property type="project" value="InterPro"/>
</dbReference>
<comment type="similarity">
    <text evidence="1 2">Belongs to the OprB family.</text>
</comment>